<dbReference type="Pfam" id="PF03648">
    <property type="entry name" value="Glyco_hydro_67N"/>
    <property type="match status" value="1"/>
</dbReference>
<evidence type="ECO:0000256" key="3">
    <source>
        <dbReference type="ARBA" id="ARBA00022651"/>
    </source>
</evidence>
<dbReference type="InterPro" id="IPR017853">
    <property type="entry name" value="GH"/>
</dbReference>
<comment type="catalytic activity">
    <reaction evidence="9 10 12">
        <text>an alpha-D-glucuronoside + H2O = D-glucuronate + an alcohol</text>
        <dbReference type="Rhea" id="RHEA:20005"/>
        <dbReference type="ChEBI" id="CHEBI:15377"/>
        <dbReference type="ChEBI" id="CHEBI:30879"/>
        <dbReference type="ChEBI" id="CHEBI:58720"/>
        <dbReference type="ChEBI" id="CHEBI:58899"/>
        <dbReference type="EC" id="3.2.1.139"/>
    </reaction>
</comment>
<dbReference type="Proteomes" id="UP000054383">
    <property type="component" value="Unassembled WGS sequence"/>
</dbReference>
<evidence type="ECO:0000313" key="16">
    <source>
        <dbReference type="EMBL" id="CRG89502.1"/>
    </source>
</evidence>
<dbReference type="Gene3D" id="3.20.20.80">
    <property type="entry name" value="Glycosidases"/>
    <property type="match status" value="1"/>
</dbReference>
<feature type="active site" description="Proton donor" evidence="11">
    <location>
        <position position="297"/>
    </location>
</feature>
<keyword evidence="17" id="KW-1185">Reference proteome</keyword>
<dbReference type="InterPro" id="IPR011395">
    <property type="entry name" value="Glyco_hydro_67_aGlcAse"/>
</dbReference>
<sequence>MLANETGLEGWLRYAPLPAEIISLQPSFSHIVALSRSETSPIYTAAKELQDGLKKLLNRDVNIVKTATEIKEIPSSKIVVGTLDSFSLTDEKIEVDRIPDLKEDGYWLSTRKIDSGTTDILIAGQNERGALYGAFQFLMLLAQNKPYPESHTSSPQAPIRWINQWDNLDGTIERGYAGPSIFFKDGAVLDDLTRVAQYARLMASVGLNGIIVNNVNSHCNLFNPTNMKGLGRIADAMRPWGVRIGVALYFDTPKDLGGLPTSDPLNPDVVSYWNDLTTRLYRNVPDLLGYLIKANSEGQPGPLTYGRTLADGANLFARALKPHGDGLVMYRAFVYNHHLDESNLKNDRANAAVEFFDGLDDEFEDNVIVQIKYGPIDFQIREPPSPLLSHLRRTPIILEFQVCQEYLGQQSHLVYLPPLWRTILDFDLRIDGTPSVVRDIVSGSKFDWKRSGYAAVVNVGQDSTWLGSHMAMSNLYAYGCYCWDASRDEVTVIQDWARLTFGSHPTIVDTITKISMESWPAYENYSGNLGIQTLCDIVKHCHYGPSPAAMDGNGWGQWTRADSHAIGMDRTVATGTGNAGQYPPEVAAMFEDIKTTPDDLLLWFHHVPYTHQLKSGKTVIQHFYDAHYDGAKTAQTFPVQWQALRGLIDENRFHHTALRLTYQAGHSIVWRDSINNFYHAKCGIPDVHGRVGNHPWRIEAEDMELSGYKIVPITPFEAASGGKAIVTTSSTSPGKAKCIIPFPTGTYNVAVNYYDHLGGKSQYHVFINDRLIRSWDGDLEDKLLHDFSDLRDGHSATRITVGDVGIVKGDVLEIVGTPDGSELAPIDYISFLPEGIID</sequence>
<proteinExistence type="inferred from homology"/>
<feature type="domain" description="Glycosyl hydrolase family 67 C-terminal" evidence="14">
    <location>
        <begin position="467"/>
        <end position="690"/>
    </location>
</feature>
<dbReference type="SUPFAM" id="SSF55545">
    <property type="entry name" value="beta-N-acetylhexosaminidase-like domain"/>
    <property type="match status" value="1"/>
</dbReference>
<dbReference type="GO" id="GO:0045493">
    <property type="term" value="P:xylan catabolic process"/>
    <property type="evidence" value="ECO:0007669"/>
    <property type="project" value="UniProtKB-KW"/>
</dbReference>
<dbReference type="InterPro" id="IPR011100">
    <property type="entry name" value="Glyco_hydro_67_cat"/>
</dbReference>
<evidence type="ECO:0000256" key="6">
    <source>
        <dbReference type="ARBA" id="ARBA00023295"/>
    </source>
</evidence>
<evidence type="ECO:0000259" key="15">
    <source>
        <dbReference type="Pfam" id="PF07488"/>
    </source>
</evidence>
<keyword evidence="4 10" id="KW-0378">Hydrolase</keyword>
<dbReference type="SUPFAM" id="SSF51445">
    <property type="entry name" value="(Trans)glycosidases"/>
    <property type="match status" value="1"/>
</dbReference>
<comment type="function">
    <text evidence="8 12">Alpha-glucuronidase involved in the hydrolysis of xylan, a major structural heterogeneous polysaccharide found in plant biomass representing the second most abundant polysaccharide in the biosphere, after cellulose. Releases 4-O-methylglucuronic acid from xylan.</text>
</comment>
<evidence type="ECO:0000313" key="17">
    <source>
        <dbReference type="Proteomes" id="UP000054383"/>
    </source>
</evidence>
<dbReference type="Pfam" id="PF07477">
    <property type="entry name" value="Glyco_hydro_67C"/>
    <property type="match status" value="1"/>
</dbReference>
<keyword evidence="6 10" id="KW-0326">Glycosidase</keyword>
<comment type="similarity">
    <text evidence="1 10 12">Belongs to the glycosyl hydrolase 67 family.</text>
</comment>
<evidence type="ECO:0000256" key="8">
    <source>
        <dbReference type="ARBA" id="ARBA00024828"/>
    </source>
</evidence>
<dbReference type="Gene3D" id="3.90.1330.10">
    <property type="entry name" value="Alpha-glucuronidase, C-terminal domain"/>
    <property type="match status" value="1"/>
</dbReference>
<evidence type="ECO:0000256" key="11">
    <source>
        <dbReference type="PIRSR" id="PIRSR029900-1"/>
    </source>
</evidence>
<evidence type="ECO:0000256" key="4">
    <source>
        <dbReference type="ARBA" id="ARBA00022801"/>
    </source>
</evidence>
<name>A0A0U1M2A8_TALIS</name>
<dbReference type="InterPro" id="IPR011099">
    <property type="entry name" value="Glyco_hydro_67_C"/>
</dbReference>
<feature type="domain" description="Glycosyl hydrolase family 67 catalytic" evidence="15">
    <location>
        <begin position="143"/>
        <end position="465"/>
    </location>
</feature>
<evidence type="ECO:0000259" key="13">
    <source>
        <dbReference type="Pfam" id="PF03648"/>
    </source>
</evidence>
<evidence type="ECO:0000256" key="7">
    <source>
        <dbReference type="ARBA" id="ARBA00023326"/>
    </source>
</evidence>
<reference evidence="16 17" key="1">
    <citation type="submission" date="2015-04" db="EMBL/GenBank/DDBJ databases">
        <authorList>
            <person name="Syromyatnikov M.Y."/>
            <person name="Popov V.N."/>
        </authorList>
    </citation>
    <scope>NUCLEOTIDE SEQUENCE [LARGE SCALE GENOMIC DNA]</scope>
    <source>
        <strain evidence="16">WF-38-12</strain>
    </source>
</reference>
<dbReference type="EMBL" id="CVMT01000006">
    <property type="protein sequence ID" value="CRG89502.1"/>
    <property type="molecule type" value="Genomic_DNA"/>
</dbReference>
<evidence type="ECO:0000256" key="1">
    <source>
        <dbReference type="ARBA" id="ARBA00008833"/>
    </source>
</evidence>
<dbReference type="InterPro" id="IPR005154">
    <property type="entry name" value="Glyco_hydro_67_aGlcAse_N"/>
</dbReference>
<comment type="subcellular location">
    <subcellularLocation>
        <location evidence="12">Secreted</location>
    </subcellularLocation>
</comment>
<feature type="active site" description="Proton acceptor" evidence="11">
    <location>
        <position position="405"/>
    </location>
</feature>
<dbReference type="PANTHER" id="PTHR39207">
    <property type="entry name" value="ALPHA-GLUCURONIDASE A"/>
    <property type="match status" value="1"/>
</dbReference>
<dbReference type="GO" id="GO:0005576">
    <property type="term" value="C:extracellular region"/>
    <property type="evidence" value="ECO:0007669"/>
    <property type="project" value="UniProtKB-SubCell"/>
</dbReference>
<evidence type="ECO:0000256" key="12">
    <source>
        <dbReference type="RuleBase" id="RU361198"/>
    </source>
</evidence>
<dbReference type="InterPro" id="IPR037054">
    <property type="entry name" value="A-glucoronidase_C_sf"/>
</dbReference>
<dbReference type="GO" id="GO:0046559">
    <property type="term" value="F:alpha-glucuronidase activity"/>
    <property type="evidence" value="ECO:0007669"/>
    <property type="project" value="UniProtKB-EC"/>
</dbReference>
<evidence type="ECO:0000256" key="2">
    <source>
        <dbReference type="ARBA" id="ARBA00012271"/>
    </source>
</evidence>
<protein>
    <recommendedName>
        <fullName evidence="2 10">Alpha-glucuronidase</fullName>
        <ecNumber evidence="2 10">3.2.1.139</ecNumber>
    </recommendedName>
</protein>
<dbReference type="EC" id="3.2.1.139" evidence="2 10"/>
<organism evidence="16 17">
    <name type="scientific">Talaromyces islandicus</name>
    <name type="common">Penicillium islandicum</name>
    <dbReference type="NCBI Taxonomy" id="28573"/>
    <lineage>
        <taxon>Eukaryota</taxon>
        <taxon>Fungi</taxon>
        <taxon>Dikarya</taxon>
        <taxon>Ascomycota</taxon>
        <taxon>Pezizomycotina</taxon>
        <taxon>Eurotiomycetes</taxon>
        <taxon>Eurotiomycetidae</taxon>
        <taxon>Eurotiales</taxon>
        <taxon>Trichocomaceae</taxon>
        <taxon>Talaromyces</taxon>
        <taxon>Talaromyces sect. Islandici</taxon>
    </lineage>
</organism>
<evidence type="ECO:0000256" key="10">
    <source>
        <dbReference type="PIRNR" id="PIRNR029900"/>
    </source>
</evidence>
<evidence type="ECO:0000256" key="5">
    <source>
        <dbReference type="ARBA" id="ARBA00023277"/>
    </source>
</evidence>
<dbReference type="PANTHER" id="PTHR39207:SF1">
    <property type="entry name" value="ALPHA-GLUCURONIDASE A"/>
    <property type="match status" value="1"/>
</dbReference>
<feature type="domain" description="Alpha glucuronidase N-terminal" evidence="13">
    <location>
        <begin position="10"/>
        <end position="137"/>
    </location>
</feature>
<dbReference type="InterPro" id="IPR029018">
    <property type="entry name" value="Hex-like_dom2"/>
</dbReference>
<dbReference type="OMA" id="YNHHLDE"/>
<evidence type="ECO:0000259" key="14">
    <source>
        <dbReference type="Pfam" id="PF07477"/>
    </source>
</evidence>
<keyword evidence="3 10" id="KW-0858">Xylan degradation</keyword>
<dbReference type="STRING" id="28573.A0A0U1M2A8"/>
<accession>A0A0U1M2A8</accession>
<gene>
    <name evidence="12" type="primary">aguA</name>
    <name evidence="16" type="ORF">PISL3812_06538</name>
</gene>
<dbReference type="AlphaFoldDB" id="A0A0U1M2A8"/>
<feature type="active site" description="Proton acceptor" evidence="11">
    <location>
        <position position="377"/>
    </location>
</feature>
<evidence type="ECO:0000256" key="9">
    <source>
        <dbReference type="ARBA" id="ARBA00048838"/>
    </source>
</evidence>
<dbReference type="Pfam" id="PF07488">
    <property type="entry name" value="Glyco_hydro_67M"/>
    <property type="match status" value="1"/>
</dbReference>
<dbReference type="CDD" id="cd02795">
    <property type="entry name" value="CBM6-CBM35-CBM36_like"/>
    <property type="match status" value="1"/>
</dbReference>
<dbReference type="OrthoDB" id="6501611at2759"/>
<keyword evidence="5 12" id="KW-0119">Carbohydrate metabolism</keyword>
<dbReference type="Gene3D" id="3.30.379.10">
    <property type="entry name" value="Chitobiase/beta-hexosaminidase domain 2-like"/>
    <property type="match status" value="1"/>
</dbReference>
<dbReference type="PIRSF" id="PIRSF029900">
    <property type="entry name" value="Alpha-glucuronds"/>
    <property type="match status" value="1"/>
</dbReference>
<keyword evidence="7 12" id="KW-0624">Polysaccharide degradation</keyword>